<evidence type="ECO:0000313" key="3">
    <source>
        <dbReference type="Proteomes" id="UP000319502"/>
    </source>
</evidence>
<feature type="transmembrane region" description="Helical" evidence="1">
    <location>
        <begin position="79"/>
        <end position="99"/>
    </location>
</feature>
<feature type="transmembrane region" description="Helical" evidence="1">
    <location>
        <begin position="111"/>
        <end position="134"/>
    </location>
</feature>
<keyword evidence="1" id="KW-0472">Membrane</keyword>
<dbReference type="AlphaFoldDB" id="A0A557R118"/>
<feature type="transmembrane region" description="Helical" evidence="1">
    <location>
        <begin position="42"/>
        <end position="67"/>
    </location>
</feature>
<evidence type="ECO:0000256" key="1">
    <source>
        <dbReference type="SAM" id="Phobius"/>
    </source>
</evidence>
<keyword evidence="1" id="KW-1133">Transmembrane helix</keyword>
<keyword evidence="3" id="KW-1185">Reference proteome</keyword>
<dbReference type="RefSeq" id="WP_144308338.1">
    <property type="nucleotide sequence ID" value="NZ_VMNK01000003.1"/>
</dbReference>
<gene>
    <name evidence="2" type="ORF">FHP91_03895</name>
</gene>
<name>A0A557R118_9RHOO</name>
<dbReference type="Proteomes" id="UP000319502">
    <property type="component" value="Unassembled WGS sequence"/>
</dbReference>
<comment type="caution">
    <text evidence="2">The sequence shown here is derived from an EMBL/GenBank/DDBJ whole genome shotgun (WGS) entry which is preliminary data.</text>
</comment>
<accession>A0A557R118</accession>
<proteinExistence type="predicted"/>
<evidence type="ECO:0000313" key="2">
    <source>
        <dbReference type="EMBL" id="TVO58816.1"/>
    </source>
</evidence>
<sequence length="247" mass="27808">MLRKKSAGRARKRFAAEQAAELARVKVERAEYDAVLPTMNVILLWFCLFLLPGLVFIVAAPVFALIVDYQPTDEVDYIPVAWLVGYFLLLLLGLLGYAFRTTHRSLVAEAFGFALVGLVGYSVLFGSFGDGFFYRLNRVSGSSPVKVTVRATTVRALGYSASKAGVLYRYEAEFVADTGRFRRFKASAWSNLVQQTSSSRPPWNVRPPWRADTTYCTTSYRGLFGKPWMTRPHVCDDLDRDLPWFTG</sequence>
<protein>
    <submittedName>
        <fullName evidence="2">Uncharacterized protein</fullName>
    </submittedName>
</protein>
<organism evidence="2 3">
    <name type="scientific">Denitromonas halophila</name>
    <dbReference type="NCBI Taxonomy" id="1629404"/>
    <lineage>
        <taxon>Bacteria</taxon>
        <taxon>Pseudomonadati</taxon>
        <taxon>Pseudomonadota</taxon>
        <taxon>Betaproteobacteria</taxon>
        <taxon>Rhodocyclales</taxon>
        <taxon>Zoogloeaceae</taxon>
        <taxon>Denitromonas</taxon>
    </lineage>
</organism>
<reference evidence="2 3" key="1">
    <citation type="submission" date="2019-07" db="EMBL/GenBank/DDBJ databases">
        <title>The pathways for chlorine oxyanion respiration interact through the shared metabolite chlorate.</title>
        <authorList>
            <person name="Barnum T.P."/>
            <person name="Cheng Y."/>
            <person name="Hill K.A."/>
            <person name="Lucas L.N."/>
            <person name="Carlson H.K."/>
            <person name="Coates J.D."/>
        </authorList>
    </citation>
    <scope>NUCLEOTIDE SEQUENCE [LARGE SCALE GENOMIC DNA]</scope>
    <source>
        <strain evidence="2 3">SFB-3</strain>
    </source>
</reference>
<keyword evidence="1" id="KW-0812">Transmembrane</keyword>
<dbReference type="EMBL" id="VMNK01000003">
    <property type="protein sequence ID" value="TVO58816.1"/>
    <property type="molecule type" value="Genomic_DNA"/>
</dbReference>